<evidence type="ECO:0000313" key="4">
    <source>
        <dbReference type="Proteomes" id="UP000235965"/>
    </source>
</evidence>
<organism evidence="3 4">
    <name type="scientific">Cryptotermes secundus</name>
    <dbReference type="NCBI Taxonomy" id="105785"/>
    <lineage>
        <taxon>Eukaryota</taxon>
        <taxon>Metazoa</taxon>
        <taxon>Ecdysozoa</taxon>
        <taxon>Arthropoda</taxon>
        <taxon>Hexapoda</taxon>
        <taxon>Insecta</taxon>
        <taxon>Pterygota</taxon>
        <taxon>Neoptera</taxon>
        <taxon>Polyneoptera</taxon>
        <taxon>Dictyoptera</taxon>
        <taxon>Blattodea</taxon>
        <taxon>Blattoidea</taxon>
        <taxon>Termitoidae</taxon>
        <taxon>Kalotermitidae</taxon>
        <taxon>Cryptotermitinae</taxon>
        <taxon>Cryptotermes</taxon>
    </lineage>
</organism>
<accession>A0A2J7RHH3</accession>
<evidence type="ECO:0000256" key="2">
    <source>
        <dbReference type="SAM" id="SignalP"/>
    </source>
</evidence>
<feature type="region of interest" description="Disordered" evidence="1">
    <location>
        <begin position="72"/>
        <end position="96"/>
    </location>
</feature>
<dbReference type="EMBL" id="NEVH01003743">
    <property type="protein sequence ID" value="PNF40283.1"/>
    <property type="molecule type" value="Genomic_DNA"/>
</dbReference>
<feature type="signal peptide" evidence="2">
    <location>
        <begin position="1"/>
        <end position="18"/>
    </location>
</feature>
<dbReference type="OrthoDB" id="8195753at2759"/>
<evidence type="ECO:0000313" key="3">
    <source>
        <dbReference type="EMBL" id="PNF40283.1"/>
    </source>
</evidence>
<sequence length="225" mass="25255">MSKYSVIIVLTLVCSGLALPAPLPNTERMATAESLQREGTHNKVMGDNIPEEDKIDVLVEVLRLPQRSPSARNYRAVKSAPEETKTFSPEPTATEETALADDITNGKKAVVMVEFLRTSDKSKPTVRKQRSEEQETTTVSDVSTATETSDKVTEKAADPSADVKREADSFDYYHSLHDDDDKEDDMAVAETIIFRPLFSYRQDTAARRRSFRDVSAIHPVYEDYY</sequence>
<feature type="region of interest" description="Disordered" evidence="1">
    <location>
        <begin position="120"/>
        <end position="163"/>
    </location>
</feature>
<proteinExistence type="predicted"/>
<gene>
    <name evidence="3" type="ORF">B7P43_G06541</name>
</gene>
<reference evidence="3 4" key="1">
    <citation type="submission" date="2017-12" db="EMBL/GenBank/DDBJ databases">
        <title>Hemimetabolous genomes reveal molecular basis of termite eusociality.</title>
        <authorList>
            <person name="Harrison M.C."/>
            <person name="Jongepier E."/>
            <person name="Robertson H.M."/>
            <person name="Arning N."/>
            <person name="Bitard-Feildel T."/>
            <person name="Chao H."/>
            <person name="Childers C.P."/>
            <person name="Dinh H."/>
            <person name="Doddapaneni H."/>
            <person name="Dugan S."/>
            <person name="Gowin J."/>
            <person name="Greiner C."/>
            <person name="Han Y."/>
            <person name="Hu H."/>
            <person name="Hughes D.S.T."/>
            <person name="Huylmans A.-K."/>
            <person name="Kemena C."/>
            <person name="Kremer L.P.M."/>
            <person name="Lee S.L."/>
            <person name="Lopez-Ezquerra A."/>
            <person name="Mallet L."/>
            <person name="Monroy-Kuhn J.M."/>
            <person name="Moser A."/>
            <person name="Murali S.C."/>
            <person name="Muzny D.M."/>
            <person name="Otani S."/>
            <person name="Piulachs M.-D."/>
            <person name="Poelchau M."/>
            <person name="Qu J."/>
            <person name="Schaub F."/>
            <person name="Wada-Katsumata A."/>
            <person name="Worley K.C."/>
            <person name="Xie Q."/>
            <person name="Ylla G."/>
            <person name="Poulsen M."/>
            <person name="Gibbs R.A."/>
            <person name="Schal C."/>
            <person name="Richards S."/>
            <person name="Belles X."/>
            <person name="Korb J."/>
            <person name="Bornberg-Bauer E."/>
        </authorList>
    </citation>
    <scope>NUCLEOTIDE SEQUENCE [LARGE SCALE GENOMIC DNA]</scope>
    <source>
        <tissue evidence="3">Whole body</tissue>
    </source>
</reference>
<feature type="compositionally biased region" description="Basic and acidic residues" evidence="1">
    <location>
        <begin position="148"/>
        <end position="163"/>
    </location>
</feature>
<keyword evidence="4" id="KW-1185">Reference proteome</keyword>
<feature type="compositionally biased region" description="Polar residues" evidence="1">
    <location>
        <begin position="136"/>
        <end position="147"/>
    </location>
</feature>
<name>A0A2J7RHH3_9NEOP</name>
<dbReference type="AlphaFoldDB" id="A0A2J7RHH3"/>
<keyword evidence="2" id="KW-0732">Signal</keyword>
<comment type="caution">
    <text evidence="3">The sequence shown here is derived from an EMBL/GenBank/DDBJ whole genome shotgun (WGS) entry which is preliminary data.</text>
</comment>
<feature type="compositionally biased region" description="Basic and acidic residues" evidence="1">
    <location>
        <begin position="120"/>
        <end position="133"/>
    </location>
</feature>
<feature type="chain" id="PRO_5014428237" evidence="2">
    <location>
        <begin position="19"/>
        <end position="225"/>
    </location>
</feature>
<protein>
    <submittedName>
        <fullName evidence="3">Uncharacterized protein</fullName>
    </submittedName>
</protein>
<evidence type="ECO:0000256" key="1">
    <source>
        <dbReference type="SAM" id="MobiDB-lite"/>
    </source>
</evidence>
<dbReference type="InParanoid" id="A0A2J7RHH3"/>
<feature type="compositionally biased region" description="Polar residues" evidence="1">
    <location>
        <begin position="86"/>
        <end position="95"/>
    </location>
</feature>
<dbReference type="Proteomes" id="UP000235965">
    <property type="component" value="Unassembled WGS sequence"/>
</dbReference>